<organism evidence="3 4">
    <name type="scientific">Bifidobacterium erythrocebi</name>
    <dbReference type="NCBI Taxonomy" id="2675325"/>
    <lineage>
        <taxon>Bacteria</taxon>
        <taxon>Bacillati</taxon>
        <taxon>Actinomycetota</taxon>
        <taxon>Actinomycetes</taxon>
        <taxon>Bifidobacteriales</taxon>
        <taxon>Bifidobacteriaceae</taxon>
        <taxon>Bifidobacterium</taxon>
    </lineage>
</organism>
<feature type="signal peptide" evidence="2">
    <location>
        <begin position="1"/>
        <end position="25"/>
    </location>
</feature>
<name>A0A7Y0ESU8_9BIFI</name>
<dbReference type="AlphaFoldDB" id="A0A7Y0ESU8"/>
<evidence type="ECO:0008006" key="5">
    <source>
        <dbReference type="Google" id="ProtNLM"/>
    </source>
</evidence>
<dbReference type="EMBL" id="JAAIIF010000006">
    <property type="protein sequence ID" value="NMM95789.1"/>
    <property type="molecule type" value="Genomic_DNA"/>
</dbReference>
<gene>
    <name evidence="3" type="ORF">G1C98_0525</name>
</gene>
<comment type="caution">
    <text evidence="3">The sequence shown here is derived from an EMBL/GenBank/DDBJ whole genome shotgun (WGS) entry which is preliminary data.</text>
</comment>
<dbReference type="Proteomes" id="UP000529710">
    <property type="component" value="Unassembled WGS sequence"/>
</dbReference>
<evidence type="ECO:0000313" key="4">
    <source>
        <dbReference type="Proteomes" id="UP000529710"/>
    </source>
</evidence>
<evidence type="ECO:0000256" key="2">
    <source>
        <dbReference type="SAM" id="SignalP"/>
    </source>
</evidence>
<feature type="region of interest" description="Disordered" evidence="1">
    <location>
        <begin position="145"/>
        <end position="168"/>
    </location>
</feature>
<evidence type="ECO:0000313" key="3">
    <source>
        <dbReference type="EMBL" id="NMM95789.1"/>
    </source>
</evidence>
<evidence type="ECO:0000256" key="1">
    <source>
        <dbReference type="SAM" id="MobiDB-lite"/>
    </source>
</evidence>
<keyword evidence="4" id="KW-1185">Reference proteome</keyword>
<reference evidence="3 4" key="1">
    <citation type="submission" date="2020-02" db="EMBL/GenBank/DDBJ databases">
        <title>Characterization of phylogenetic diversity of novel bifidobacterial species isolated in Czech ZOOs.</title>
        <authorList>
            <person name="Lugli G.A."/>
            <person name="Vera N.B."/>
            <person name="Ventura M."/>
        </authorList>
    </citation>
    <scope>NUCLEOTIDE SEQUENCE [LARGE SCALE GENOMIC DNA]</scope>
    <source>
        <strain evidence="3 4">DSM 109960</strain>
    </source>
</reference>
<feature type="chain" id="PRO_5039159123" description="Lipoprotein" evidence="2">
    <location>
        <begin position="26"/>
        <end position="168"/>
    </location>
</feature>
<protein>
    <recommendedName>
        <fullName evidence="5">Lipoprotein</fullName>
    </recommendedName>
</protein>
<sequence>MRVHSARAMAALATVLAMVCLCCTACGPEPKVDEETVRSVETSLAKRIVGSYTGIRIIVFTDFQYSSQNKATTYYMNVNGWKYSYDVDGRPGNDAGSYRAGTSSSSDWFGNKQLRDVAQRNPAVADSDIAGVSLDGVQVVYRTQPAGHTSTGNTTHHHRHRHFRHHHH</sequence>
<feature type="compositionally biased region" description="Basic residues" evidence="1">
    <location>
        <begin position="155"/>
        <end position="168"/>
    </location>
</feature>
<accession>A0A7Y0ESU8</accession>
<proteinExistence type="predicted"/>
<keyword evidence="2" id="KW-0732">Signal</keyword>